<comment type="function">
    <text evidence="6">Ligates lysine onto the cytidine present at position 34 of the AUA codon-specific tRNA(Ile) that contains the anticodon CAU, in an ATP-dependent manner. Cytidine is converted to lysidine, thus changing the amino acid specificity of the tRNA from methionine to isoleucine.</text>
</comment>
<dbReference type="NCBIfam" id="TIGR02432">
    <property type="entry name" value="lysidine_TilS_N"/>
    <property type="match status" value="1"/>
</dbReference>
<dbReference type="GO" id="GO:0006400">
    <property type="term" value="P:tRNA modification"/>
    <property type="evidence" value="ECO:0007669"/>
    <property type="project" value="UniProtKB-UniRule"/>
</dbReference>
<evidence type="ECO:0000313" key="9">
    <source>
        <dbReference type="EMBL" id="RKS87896.1"/>
    </source>
</evidence>
<evidence type="ECO:0000256" key="2">
    <source>
        <dbReference type="ARBA" id="ARBA00022694"/>
    </source>
</evidence>
<evidence type="ECO:0000313" key="11">
    <source>
        <dbReference type="Proteomes" id="UP000276029"/>
    </source>
</evidence>
<dbReference type="GO" id="GO:0005524">
    <property type="term" value="F:ATP binding"/>
    <property type="evidence" value="ECO:0007669"/>
    <property type="project" value="UniProtKB-UniRule"/>
</dbReference>
<dbReference type="SUPFAM" id="SSF52402">
    <property type="entry name" value="Adenine nucleotide alpha hydrolases-like"/>
    <property type="match status" value="1"/>
</dbReference>
<evidence type="ECO:0000313" key="10">
    <source>
        <dbReference type="Proteomes" id="UP000275727"/>
    </source>
</evidence>
<evidence type="ECO:0000259" key="7">
    <source>
        <dbReference type="Pfam" id="PF01171"/>
    </source>
</evidence>
<comment type="subcellular location">
    <subcellularLocation>
        <location evidence="6">Cytoplasm</location>
    </subcellularLocation>
</comment>
<reference evidence="8 10" key="1">
    <citation type="submission" date="2018-06" db="EMBL/GenBank/DDBJ databases">
        <title>Complete Genome Sequence of the Microcystin-Degrading Bacterium Sphingosinicella microcystinivorans Strain B-9.</title>
        <authorList>
            <person name="Jin H."/>
            <person name="Nishizawa T."/>
            <person name="Guo Y."/>
            <person name="Nishizawa A."/>
            <person name="Park H."/>
            <person name="Kato H."/>
            <person name="Tsuji K."/>
            <person name="Harada K."/>
        </authorList>
    </citation>
    <scope>NUCLEOTIDE SEQUENCE [LARGE SCALE GENOMIC DNA]</scope>
    <source>
        <strain evidence="8 10">B9</strain>
    </source>
</reference>
<feature type="binding site" evidence="6">
    <location>
        <begin position="38"/>
        <end position="43"/>
    </location>
    <ligand>
        <name>ATP</name>
        <dbReference type="ChEBI" id="CHEBI:30616"/>
    </ligand>
</feature>
<reference evidence="9 11" key="2">
    <citation type="submission" date="2018-10" db="EMBL/GenBank/DDBJ databases">
        <title>Genomic Encyclopedia of Type Strains, Phase IV (KMG-IV): sequencing the most valuable type-strain genomes for metagenomic binning, comparative biology and taxonomic classification.</title>
        <authorList>
            <person name="Goeker M."/>
        </authorList>
    </citation>
    <scope>NUCLEOTIDE SEQUENCE [LARGE SCALE GENOMIC DNA]</scope>
    <source>
        <strain evidence="9 11">DSM 19791</strain>
    </source>
</reference>
<keyword evidence="1 6" id="KW-0436">Ligase</keyword>
<name>A0AAD1D8K4_SPHMI</name>
<dbReference type="PANTHER" id="PTHR43033">
    <property type="entry name" value="TRNA(ILE)-LYSIDINE SYNTHASE-RELATED"/>
    <property type="match status" value="1"/>
</dbReference>
<dbReference type="InterPro" id="IPR014729">
    <property type="entry name" value="Rossmann-like_a/b/a_fold"/>
</dbReference>
<proteinExistence type="inferred from homology"/>
<comment type="catalytic activity">
    <reaction evidence="5 6">
        <text>cytidine(34) in tRNA(Ile2) + L-lysine + ATP = lysidine(34) in tRNA(Ile2) + AMP + diphosphate + H(+)</text>
        <dbReference type="Rhea" id="RHEA:43744"/>
        <dbReference type="Rhea" id="RHEA-COMP:10625"/>
        <dbReference type="Rhea" id="RHEA-COMP:10670"/>
        <dbReference type="ChEBI" id="CHEBI:15378"/>
        <dbReference type="ChEBI" id="CHEBI:30616"/>
        <dbReference type="ChEBI" id="CHEBI:32551"/>
        <dbReference type="ChEBI" id="CHEBI:33019"/>
        <dbReference type="ChEBI" id="CHEBI:82748"/>
        <dbReference type="ChEBI" id="CHEBI:83665"/>
        <dbReference type="ChEBI" id="CHEBI:456215"/>
        <dbReference type="EC" id="6.3.4.19"/>
    </reaction>
</comment>
<evidence type="ECO:0000256" key="6">
    <source>
        <dbReference type="HAMAP-Rule" id="MF_01161"/>
    </source>
</evidence>
<dbReference type="AlphaFoldDB" id="A0AAD1D8K4"/>
<dbReference type="HAMAP" id="MF_01161">
    <property type="entry name" value="tRNA_Ile_lys_synt"/>
    <property type="match status" value="1"/>
</dbReference>
<dbReference type="GO" id="GO:0032267">
    <property type="term" value="F:tRNA(Ile)-lysidine synthase activity"/>
    <property type="evidence" value="ECO:0007669"/>
    <property type="project" value="UniProtKB-EC"/>
</dbReference>
<evidence type="ECO:0000256" key="1">
    <source>
        <dbReference type="ARBA" id="ARBA00022598"/>
    </source>
</evidence>
<dbReference type="InterPro" id="IPR011063">
    <property type="entry name" value="TilS/TtcA_N"/>
</dbReference>
<gene>
    <name evidence="6" type="primary">tilS</name>
    <name evidence="9" type="ORF">DFR51_2541</name>
    <name evidence="8" type="ORF">SmB9_33630</name>
</gene>
<dbReference type="EC" id="6.3.4.19" evidence="6"/>
<protein>
    <recommendedName>
        <fullName evidence="6">tRNA(Ile)-lysidine synthase</fullName>
        <ecNumber evidence="6">6.3.4.19</ecNumber>
    </recommendedName>
    <alternativeName>
        <fullName evidence="6">tRNA(Ile)-2-lysyl-cytidine synthase</fullName>
    </alternativeName>
    <alternativeName>
        <fullName evidence="6">tRNA(Ile)-lysidine synthetase</fullName>
    </alternativeName>
</protein>
<keyword evidence="6" id="KW-0963">Cytoplasm</keyword>
<dbReference type="EMBL" id="AP018711">
    <property type="protein sequence ID" value="BBE35705.1"/>
    <property type="molecule type" value="Genomic_DNA"/>
</dbReference>
<dbReference type="PANTHER" id="PTHR43033:SF5">
    <property type="entry name" value="TRNA(ILE)-LYSIDINE SYNTHETASE"/>
    <property type="match status" value="1"/>
</dbReference>
<keyword evidence="4 6" id="KW-0067">ATP-binding</keyword>
<dbReference type="Pfam" id="PF01171">
    <property type="entry name" value="ATP_bind_3"/>
    <property type="match status" value="1"/>
</dbReference>
<dbReference type="Gene3D" id="3.40.50.620">
    <property type="entry name" value="HUPs"/>
    <property type="match status" value="1"/>
</dbReference>
<dbReference type="Proteomes" id="UP000275727">
    <property type="component" value="Chromosome"/>
</dbReference>
<dbReference type="InterPro" id="IPR012795">
    <property type="entry name" value="tRNA_Ile_lys_synt_N"/>
</dbReference>
<dbReference type="EMBL" id="RBWX01000009">
    <property type="protein sequence ID" value="RKS87896.1"/>
    <property type="molecule type" value="Genomic_DNA"/>
</dbReference>
<keyword evidence="3 6" id="KW-0547">Nucleotide-binding</keyword>
<organism evidence="8 10">
    <name type="scientific">Sphingosinicella microcystinivorans</name>
    <dbReference type="NCBI Taxonomy" id="335406"/>
    <lineage>
        <taxon>Bacteria</taxon>
        <taxon>Pseudomonadati</taxon>
        <taxon>Pseudomonadota</taxon>
        <taxon>Alphaproteobacteria</taxon>
        <taxon>Sphingomonadales</taxon>
        <taxon>Sphingosinicellaceae</taxon>
        <taxon>Sphingosinicella</taxon>
    </lineage>
</organism>
<keyword evidence="2 6" id="KW-0819">tRNA processing</keyword>
<dbReference type="GO" id="GO:0005737">
    <property type="term" value="C:cytoplasm"/>
    <property type="evidence" value="ECO:0007669"/>
    <property type="project" value="UniProtKB-SubCell"/>
</dbReference>
<evidence type="ECO:0000256" key="3">
    <source>
        <dbReference type="ARBA" id="ARBA00022741"/>
    </source>
</evidence>
<dbReference type="CDD" id="cd01992">
    <property type="entry name" value="TilS_N"/>
    <property type="match status" value="1"/>
</dbReference>
<keyword evidence="11" id="KW-1185">Reference proteome</keyword>
<dbReference type="KEGG" id="smic:SmB9_33630"/>
<comment type="similarity">
    <text evidence="6">Belongs to the tRNA(Ile)-lysidine synthase family.</text>
</comment>
<accession>A0AAD1D8K4</accession>
<dbReference type="RefSeq" id="WP_121051700.1">
    <property type="nucleotide sequence ID" value="NZ_AP018711.1"/>
</dbReference>
<feature type="domain" description="tRNA(Ile)-lysidine/2-thiocytidine synthase N-terminal" evidence="7">
    <location>
        <begin position="33"/>
        <end position="207"/>
    </location>
</feature>
<comment type="domain">
    <text evidence="6">The N-terminal region contains the highly conserved SGGXDS motif, predicted to be a P-loop motif involved in ATP binding.</text>
</comment>
<evidence type="ECO:0000256" key="5">
    <source>
        <dbReference type="ARBA" id="ARBA00048539"/>
    </source>
</evidence>
<dbReference type="InterPro" id="IPR012094">
    <property type="entry name" value="tRNA_Ile_lys_synt"/>
</dbReference>
<evidence type="ECO:0000313" key="8">
    <source>
        <dbReference type="EMBL" id="BBE35705.1"/>
    </source>
</evidence>
<evidence type="ECO:0000256" key="4">
    <source>
        <dbReference type="ARBA" id="ARBA00022840"/>
    </source>
</evidence>
<sequence length="323" mass="33393">MPARQRAAADPGLTPERFRSAVEALAPDLSGRVALGVSGGPDSLALLLLARRAGFDVVALTVDHRLRPEAAAEASHVAAIAAGLGVPHVTLSVDVPRTASVQAAARGARYAAMAGWCDANGVRWLMTAHHADDQAETLLMRLSRGSGLGGMAGIRARRAVEGYAVTLLRPLLGARKAELVGLVDAAGLAAVDDPSNRSDAYDRTGARAVLAGGGVDAGGAVATAAHLAEAEAALQWTADEAWAGRASVSGEAIALDTRGLPAELVRRLVLKAFRELRSAEPDGPALQRLLSGQGGTLGGVRAEGGPLWRFRRELPRKMRASTE</sequence>
<dbReference type="Proteomes" id="UP000276029">
    <property type="component" value="Unassembled WGS sequence"/>
</dbReference>